<dbReference type="GO" id="GO:0009103">
    <property type="term" value="P:lipopolysaccharide biosynthetic process"/>
    <property type="evidence" value="ECO:0007669"/>
    <property type="project" value="UniProtKB-ARBA"/>
</dbReference>
<protein>
    <recommendedName>
        <fullName evidence="9">Glycosyltransferase RgtA/B/C/D-like domain-containing protein</fullName>
    </recommendedName>
</protein>
<keyword evidence="3" id="KW-0328">Glycosyltransferase</keyword>
<evidence type="ECO:0000256" key="7">
    <source>
        <dbReference type="ARBA" id="ARBA00023136"/>
    </source>
</evidence>
<evidence type="ECO:0000259" key="9">
    <source>
        <dbReference type="Pfam" id="PF13231"/>
    </source>
</evidence>
<organism evidence="10 11">
    <name type="scientific">candidate division WWE3 bacterium GW2011_GWA2_46_9</name>
    <dbReference type="NCBI Taxonomy" id="1619111"/>
    <lineage>
        <taxon>Bacteria</taxon>
        <taxon>Katanobacteria</taxon>
    </lineage>
</organism>
<dbReference type="AlphaFoldDB" id="A0A0G1QWR6"/>
<feature type="transmembrane region" description="Helical" evidence="8">
    <location>
        <begin position="235"/>
        <end position="255"/>
    </location>
</feature>
<comment type="subcellular location">
    <subcellularLocation>
        <location evidence="1">Cell membrane</location>
        <topology evidence="1">Multi-pass membrane protein</topology>
    </subcellularLocation>
</comment>
<evidence type="ECO:0000256" key="5">
    <source>
        <dbReference type="ARBA" id="ARBA00022692"/>
    </source>
</evidence>
<evidence type="ECO:0000313" key="10">
    <source>
        <dbReference type="EMBL" id="KKU49357.1"/>
    </source>
</evidence>
<gene>
    <name evidence="10" type="ORF">UX69_C0003G0009</name>
</gene>
<keyword evidence="2" id="KW-1003">Cell membrane</keyword>
<accession>A0A0G1QWR6</accession>
<keyword evidence="7 8" id="KW-0472">Membrane</keyword>
<feature type="transmembrane region" description="Helical" evidence="8">
    <location>
        <begin position="379"/>
        <end position="397"/>
    </location>
</feature>
<dbReference type="Proteomes" id="UP000033946">
    <property type="component" value="Unassembled WGS sequence"/>
</dbReference>
<dbReference type="Pfam" id="PF13231">
    <property type="entry name" value="PMT_2"/>
    <property type="match status" value="1"/>
</dbReference>
<sequence>MKENRKLLELKYEIIIAGMFVLSRMPSLGHDNFNTDVWKWKARIFDFGSGVFYLDFARTIQKYHPGVTLMWLGTLAVKIYNLCYRTFFGTNPPDNSLTTIFGLDFVQKLFVVIAIGICISCIFYVLRKLFGFGYAGIAVFLISAEPFYVALTRVLHLEGLMSTFMIASFVWLYYFLQDKSKLHRLYVSAIFSSLAVLTKTSALFMAPFSVLVLAMDSWNGTFDYAWVKRFAAGSFRWGLVFCAAFVVMWPAMWTYPIAALETLYRGIFTIGVERGHEQFYFGRLVDDPGPTFYLVVLWLKSSVLAVAGLIGYTYLLKTKKYNRDHLRFMIYLLVFALLYLVELTIPSKKLDRYVLPSLLALVMIAAFFYNWLLLHKHRVLGSTALVIFALYTLVRVHPDYFSYYSLLGGGLRAGINILEPKWIIGAPEIVDFFNRLAASKNLRPFIGDESFAKDSDLANKLTVAFPEKYYTQIWPFIREVGGWAVIADLTPEAKKTKYFVYPVWDDQSKSEDRFDLVFVNSIKIRNVAAYNVYERK</sequence>
<evidence type="ECO:0000313" key="11">
    <source>
        <dbReference type="Proteomes" id="UP000033946"/>
    </source>
</evidence>
<reference evidence="10 11" key="1">
    <citation type="journal article" date="2015" name="Nature">
        <title>rRNA introns, odd ribosomes, and small enigmatic genomes across a large radiation of phyla.</title>
        <authorList>
            <person name="Brown C.T."/>
            <person name="Hug L.A."/>
            <person name="Thomas B.C."/>
            <person name="Sharon I."/>
            <person name="Castelle C.J."/>
            <person name="Singh A."/>
            <person name="Wilkins M.J."/>
            <person name="Williams K.H."/>
            <person name="Banfield J.F."/>
        </authorList>
    </citation>
    <scope>NUCLEOTIDE SEQUENCE [LARGE SCALE GENOMIC DNA]</scope>
</reference>
<feature type="transmembrane region" description="Helical" evidence="8">
    <location>
        <begin position="105"/>
        <end position="126"/>
    </location>
</feature>
<dbReference type="InterPro" id="IPR038731">
    <property type="entry name" value="RgtA/B/C-like"/>
</dbReference>
<feature type="transmembrane region" description="Helical" evidence="8">
    <location>
        <begin position="328"/>
        <end position="347"/>
    </location>
</feature>
<feature type="transmembrane region" description="Helical" evidence="8">
    <location>
        <begin position="132"/>
        <end position="150"/>
    </location>
</feature>
<dbReference type="GO" id="GO:0005886">
    <property type="term" value="C:plasma membrane"/>
    <property type="evidence" value="ECO:0007669"/>
    <property type="project" value="UniProtKB-SubCell"/>
</dbReference>
<evidence type="ECO:0000256" key="2">
    <source>
        <dbReference type="ARBA" id="ARBA00022475"/>
    </source>
</evidence>
<dbReference type="GO" id="GO:0016763">
    <property type="term" value="F:pentosyltransferase activity"/>
    <property type="evidence" value="ECO:0007669"/>
    <property type="project" value="TreeGrafter"/>
</dbReference>
<evidence type="ECO:0000256" key="6">
    <source>
        <dbReference type="ARBA" id="ARBA00022989"/>
    </source>
</evidence>
<name>A0A0G1QWR6_UNCKA</name>
<keyword evidence="5 8" id="KW-0812">Transmembrane</keyword>
<keyword evidence="6 8" id="KW-1133">Transmembrane helix</keyword>
<evidence type="ECO:0000256" key="4">
    <source>
        <dbReference type="ARBA" id="ARBA00022679"/>
    </source>
</evidence>
<feature type="transmembrane region" description="Helical" evidence="8">
    <location>
        <begin position="353"/>
        <end position="372"/>
    </location>
</feature>
<feature type="transmembrane region" description="Helical" evidence="8">
    <location>
        <begin position="292"/>
        <end position="316"/>
    </location>
</feature>
<feature type="transmembrane region" description="Helical" evidence="8">
    <location>
        <begin position="157"/>
        <end position="176"/>
    </location>
</feature>
<dbReference type="PANTHER" id="PTHR33908:SF11">
    <property type="entry name" value="MEMBRANE PROTEIN"/>
    <property type="match status" value="1"/>
</dbReference>
<comment type="caution">
    <text evidence="10">The sequence shown here is derived from an EMBL/GenBank/DDBJ whole genome shotgun (WGS) entry which is preliminary data.</text>
</comment>
<dbReference type="EMBL" id="LCNE01000003">
    <property type="protein sequence ID" value="KKU49357.1"/>
    <property type="molecule type" value="Genomic_DNA"/>
</dbReference>
<proteinExistence type="predicted"/>
<evidence type="ECO:0000256" key="8">
    <source>
        <dbReference type="SAM" id="Phobius"/>
    </source>
</evidence>
<keyword evidence="4" id="KW-0808">Transferase</keyword>
<evidence type="ECO:0000256" key="3">
    <source>
        <dbReference type="ARBA" id="ARBA00022676"/>
    </source>
</evidence>
<dbReference type="PANTHER" id="PTHR33908">
    <property type="entry name" value="MANNOSYLTRANSFERASE YKCB-RELATED"/>
    <property type="match status" value="1"/>
</dbReference>
<feature type="domain" description="Glycosyltransferase RgtA/B/C/D-like" evidence="9">
    <location>
        <begin position="105"/>
        <end position="223"/>
    </location>
</feature>
<feature type="transmembrane region" description="Helical" evidence="8">
    <location>
        <begin position="63"/>
        <end position="84"/>
    </location>
</feature>
<evidence type="ECO:0000256" key="1">
    <source>
        <dbReference type="ARBA" id="ARBA00004651"/>
    </source>
</evidence>
<dbReference type="InterPro" id="IPR050297">
    <property type="entry name" value="LipidA_mod_glycosyltrf_83"/>
</dbReference>